<dbReference type="PANTHER" id="PTHR27001">
    <property type="entry name" value="OS01G0253100 PROTEIN"/>
    <property type="match status" value="1"/>
</dbReference>
<name>A0A068VHA2_COFCA</name>
<keyword evidence="2" id="KW-0067">ATP-binding</keyword>
<dbReference type="OrthoDB" id="1742050at2759"/>
<dbReference type="Gene3D" id="1.10.510.10">
    <property type="entry name" value="Transferase(Phosphotransferase) domain 1"/>
    <property type="match status" value="1"/>
</dbReference>
<dbReference type="GO" id="GO:0004672">
    <property type="term" value="F:protein kinase activity"/>
    <property type="evidence" value="ECO:0007669"/>
    <property type="project" value="InterPro"/>
</dbReference>
<evidence type="ECO:0000259" key="3">
    <source>
        <dbReference type="PROSITE" id="PS50011"/>
    </source>
</evidence>
<feature type="domain" description="Protein kinase" evidence="3">
    <location>
        <begin position="1"/>
        <end position="110"/>
    </location>
</feature>
<accession>A0A068VHA2</accession>
<dbReference type="GO" id="GO:0005886">
    <property type="term" value="C:plasma membrane"/>
    <property type="evidence" value="ECO:0007669"/>
    <property type="project" value="TreeGrafter"/>
</dbReference>
<dbReference type="EMBL" id="HG739423">
    <property type="protein sequence ID" value="CDP19058.1"/>
    <property type="molecule type" value="Genomic_DNA"/>
</dbReference>
<dbReference type="GO" id="GO:0005524">
    <property type="term" value="F:ATP binding"/>
    <property type="evidence" value="ECO:0007669"/>
    <property type="project" value="UniProtKB-KW"/>
</dbReference>
<protein>
    <submittedName>
        <fullName evidence="4">DH200=94 genomic scaffold, scaffold_339</fullName>
    </submittedName>
</protein>
<organism evidence="4 5">
    <name type="scientific">Coffea canephora</name>
    <name type="common">Robusta coffee</name>
    <dbReference type="NCBI Taxonomy" id="49390"/>
    <lineage>
        <taxon>Eukaryota</taxon>
        <taxon>Viridiplantae</taxon>
        <taxon>Streptophyta</taxon>
        <taxon>Embryophyta</taxon>
        <taxon>Tracheophyta</taxon>
        <taxon>Spermatophyta</taxon>
        <taxon>Magnoliopsida</taxon>
        <taxon>eudicotyledons</taxon>
        <taxon>Gunneridae</taxon>
        <taxon>Pentapetalae</taxon>
        <taxon>asterids</taxon>
        <taxon>lamiids</taxon>
        <taxon>Gentianales</taxon>
        <taxon>Rubiaceae</taxon>
        <taxon>Ixoroideae</taxon>
        <taxon>Gardenieae complex</taxon>
        <taxon>Bertiereae - Coffeeae clade</taxon>
        <taxon>Coffeeae</taxon>
        <taxon>Coffea</taxon>
    </lineage>
</organism>
<evidence type="ECO:0000313" key="4">
    <source>
        <dbReference type="EMBL" id="CDP19058.1"/>
    </source>
</evidence>
<dbReference type="InParanoid" id="A0A068VHA2"/>
<sequence>MPRMDLYSFWFKKAVQSQNDDSLDWLSWDKRLKIARGVAEGLDYLHHKCDPPLVHRNIDAGGILLDDNFEARLGRLNQVCTEVKETNRNKVARFLQLTKDSEKRNPAYTD</sequence>
<proteinExistence type="predicted"/>
<dbReference type="Gramene" id="CDP19058">
    <property type="protein sequence ID" value="CDP19058"/>
    <property type="gene ID" value="GSCOC_T00008318001"/>
</dbReference>
<dbReference type="Proteomes" id="UP000295252">
    <property type="component" value="Unassembled WGS sequence"/>
</dbReference>
<dbReference type="PANTHER" id="PTHR27001:SF237">
    <property type="entry name" value="OS03G0773300 PROTEIN"/>
    <property type="match status" value="1"/>
</dbReference>
<keyword evidence="1" id="KW-0547">Nucleotide-binding</keyword>
<dbReference type="OMA" id="NQVCTEV"/>
<keyword evidence="5" id="KW-1185">Reference proteome</keyword>
<evidence type="ECO:0000256" key="1">
    <source>
        <dbReference type="ARBA" id="ARBA00022741"/>
    </source>
</evidence>
<dbReference type="InterPro" id="IPR000719">
    <property type="entry name" value="Prot_kinase_dom"/>
</dbReference>
<reference evidence="5" key="1">
    <citation type="journal article" date="2014" name="Science">
        <title>The coffee genome provides insight into the convergent evolution of caffeine biosynthesis.</title>
        <authorList>
            <person name="Denoeud F."/>
            <person name="Carretero-Paulet L."/>
            <person name="Dereeper A."/>
            <person name="Droc G."/>
            <person name="Guyot R."/>
            <person name="Pietrella M."/>
            <person name="Zheng C."/>
            <person name="Alberti A."/>
            <person name="Anthony F."/>
            <person name="Aprea G."/>
            <person name="Aury J.M."/>
            <person name="Bento P."/>
            <person name="Bernard M."/>
            <person name="Bocs S."/>
            <person name="Campa C."/>
            <person name="Cenci A."/>
            <person name="Combes M.C."/>
            <person name="Crouzillat D."/>
            <person name="Da Silva C."/>
            <person name="Daddiego L."/>
            <person name="De Bellis F."/>
            <person name="Dussert S."/>
            <person name="Garsmeur O."/>
            <person name="Gayraud T."/>
            <person name="Guignon V."/>
            <person name="Jahn K."/>
            <person name="Jamilloux V."/>
            <person name="Joet T."/>
            <person name="Labadie K."/>
            <person name="Lan T."/>
            <person name="Leclercq J."/>
            <person name="Lepelley M."/>
            <person name="Leroy T."/>
            <person name="Li L.T."/>
            <person name="Librado P."/>
            <person name="Lopez L."/>
            <person name="Munoz A."/>
            <person name="Noel B."/>
            <person name="Pallavicini A."/>
            <person name="Perrotta G."/>
            <person name="Poncet V."/>
            <person name="Pot D."/>
            <person name="Priyono X."/>
            <person name="Rigoreau M."/>
            <person name="Rouard M."/>
            <person name="Rozas J."/>
            <person name="Tranchant-Dubreuil C."/>
            <person name="VanBuren R."/>
            <person name="Zhang Q."/>
            <person name="Andrade A.C."/>
            <person name="Argout X."/>
            <person name="Bertrand B."/>
            <person name="de Kochko A."/>
            <person name="Graziosi G."/>
            <person name="Henry R.J."/>
            <person name="Jayarama X."/>
            <person name="Ming R."/>
            <person name="Nagai C."/>
            <person name="Rounsley S."/>
            <person name="Sankoff D."/>
            <person name="Giuliano G."/>
            <person name="Albert V.A."/>
            <person name="Wincker P."/>
            <person name="Lashermes P."/>
        </authorList>
    </citation>
    <scope>NUCLEOTIDE SEQUENCE [LARGE SCALE GENOMIC DNA]</scope>
    <source>
        <strain evidence="5">cv. DH200-94</strain>
    </source>
</reference>
<dbReference type="PROSITE" id="PS50011">
    <property type="entry name" value="PROTEIN_KINASE_DOM"/>
    <property type="match status" value="1"/>
</dbReference>
<dbReference type="PhylomeDB" id="A0A068VHA2"/>
<evidence type="ECO:0000256" key="2">
    <source>
        <dbReference type="ARBA" id="ARBA00022840"/>
    </source>
</evidence>
<dbReference type="AlphaFoldDB" id="A0A068VHA2"/>
<dbReference type="InterPro" id="IPR011009">
    <property type="entry name" value="Kinase-like_dom_sf"/>
</dbReference>
<dbReference type="SUPFAM" id="SSF56112">
    <property type="entry name" value="Protein kinase-like (PK-like)"/>
    <property type="match status" value="1"/>
</dbReference>
<gene>
    <name evidence="4" type="ORF">GSCOC_T00008318001</name>
</gene>
<evidence type="ECO:0000313" key="5">
    <source>
        <dbReference type="Proteomes" id="UP000295252"/>
    </source>
</evidence>